<organism evidence="2 3">
    <name type="scientific">Flavobacterium piscis</name>
    <dbReference type="NCBI Taxonomy" id="1114874"/>
    <lineage>
        <taxon>Bacteria</taxon>
        <taxon>Pseudomonadati</taxon>
        <taxon>Bacteroidota</taxon>
        <taxon>Flavobacteriia</taxon>
        <taxon>Flavobacteriales</taxon>
        <taxon>Flavobacteriaceae</taxon>
        <taxon>Flavobacterium</taxon>
    </lineage>
</organism>
<keyword evidence="3" id="KW-1185">Reference proteome</keyword>
<comment type="caution">
    <text evidence="2">The sequence shown here is derived from an EMBL/GenBank/DDBJ whole genome shotgun (WGS) entry which is preliminary data.</text>
</comment>
<dbReference type="Proteomes" id="UP001269081">
    <property type="component" value="Unassembled WGS sequence"/>
</dbReference>
<reference evidence="2 3" key="1">
    <citation type="submission" date="2023-07" db="EMBL/GenBank/DDBJ databases">
        <title>Sorghum-associated microbial communities from plants grown in Nebraska, USA.</title>
        <authorList>
            <person name="Schachtman D."/>
        </authorList>
    </citation>
    <scope>NUCLEOTIDE SEQUENCE [LARGE SCALE GENOMIC DNA]</scope>
    <source>
        <strain evidence="2 3">4129</strain>
    </source>
</reference>
<name>A0ABU1YBR5_9FLAO</name>
<accession>A0ABU1YBR5</accession>
<evidence type="ECO:0000313" key="3">
    <source>
        <dbReference type="Proteomes" id="UP001269081"/>
    </source>
</evidence>
<dbReference type="EMBL" id="JAVDWQ010000014">
    <property type="protein sequence ID" value="MDR7211679.1"/>
    <property type="molecule type" value="Genomic_DNA"/>
</dbReference>
<feature type="domain" description="Suppressor of fused-like" evidence="1">
    <location>
        <begin position="44"/>
        <end position="187"/>
    </location>
</feature>
<dbReference type="RefSeq" id="WP_310283035.1">
    <property type="nucleotide sequence ID" value="NZ_JAVDWQ010000014.1"/>
</dbReference>
<evidence type="ECO:0000313" key="2">
    <source>
        <dbReference type="EMBL" id="MDR7211679.1"/>
    </source>
</evidence>
<proteinExistence type="predicted"/>
<protein>
    <recommendedName>
        <fullName evidence="1">Suppressor of fused-like domain-containing protein</fullName>
    </recommendedName>
</protein>
<dbReference type="InterPro" id="IPR020941">
    <property type="entry name" value="SUFU-like_domain"/>
</dbReference>
<gene>
    <name evidence="2" type="ORF">J2W48_003636</name>
</gene>
<sequence>MITQQSKIYTDQLRQHYENFFGISGQKLILEKGLKEKLDQDFYVLEFKPNDRHDFWTYCSVGMSLARQDDNLIEVFVFSPRQDLAQVELITVCASYHRNGLPLNIHHTINIGRPWLDNSKCDHCFISLPYLDGEELELFSFNDRLYHCYWLIPITEKERDYKIDMGCEALEELFEDKQLDYLKPERECLLMN</sequence>
<evidence type="ECO:0000259" key="1">
    <source>
        <dbReference type="Pfam" id="PF05076"/>
    </source>
</evidence>
<dbReference type="Pfam" id="PF05076">
    <property type="entry name" value="SUFU"/>
    <property type="match status" value="1"/>
</dbReference>